<evidence type="ECO:0000313" key="2">
    <source>
        <dbReference type="EMBL" id="WIV58094.1"/>
    </source>
</evidence>
<dbReference type="Proteomes" id="UP001227101">
    <property type="component" value="Chromosome"/>
</dbReference>
<dbReference type="PANTHER" id="PTHR11102:SF160">
    <property type="entry name" value="ERAD-ASSOCIATED E3 UBIQUITIN-PROTEIN LIGASE COMPONENT HRD3"/>
    <property type="match status" value="1"/>
</dbReference>
<dbReference type="SUPFAM" id="SSF81901">
    <property type="entry name" value="HCP-like"/>
    <property type="match status" value="1"/>
</dbReference>
<evidence type="ECO:0008006" key="4">
    <source>
        <dbReference type="Google" id="ProtNLM"/>
    </source>
</evidence>
<dbReference type="RefSeq" id="WP_285455420.1">
    <property type="nucleotide sequence ID" value="NZ_CP127173.1"/>
</dbReference>
<proteinExistence type="predicted"/>
<dbReference type="PANTHER" id="PTHR11102">
    <property type="entry name" value="SEL-1-LIKE PROTEIN"/>
    <property type="match status" value="1"/>
</dbReference>
<protein>
    <recommendedName>
        <fullName evidence="4">Sel1 repeat family protein</fullName>
    </recommendedName>
</protein>
<gene>
    <name evidence="2" type="ORF">QP939_05345</name>
</gene>
<feature type="transmembrane region" description="Helical" evidence="1">
    <location>
        <begin position="143"/>
        <end position="165"/>
    </location>
</feature>
<sequence>MRGDELYQAGYRLERGGSVADLPEIEHLYRRSAAAGSAAAMARLGLLLEGRTRAEFEGHWPGRAVGNLAEAAEWYRRGAERGDPHAAFSLGRLYSEKLGDWTKAEPWYRRAARGGHDEARRRLAGGPHGEPWPSRENRPDGGWAVLAAVVGLAVLLALVAFVVTIG</sequence>
<evidence type="ECO:0000313" key="3">
    <source>
        <dbReference type="Proteomes" id="UP001227101"/>
    </source>
</evidence>
<name>A0ABY8XR32_9PSEU</name>
<dbReference type="EMBL" id="CP127173">
    <property type="protein sequence ID" value="WIV58094.1"/>
    <property type="molecule type" value="Genomic_DNA"/>
</dbReference>
<evidence type="ECO:0000256" key="1">
    <source>
        <dbReference type="SAM" id="Phobius"/>
    </source>
</evidence>
<reference evidence="2 3" key="1">
    <citation type="submission" date="2023-06" db="EMBL/GenBank/DDBJ databases">
        <authorList>
            <person name="Oyuntsetseg B."/>
            <person name="Kim S.B."/>
        </authorList>
    </citation>
    <scope>NUCLEOTIDE SEQUENCE [LARGE SCALE GENOMIC DNA]</scope>
    <source>
        <strain evidence="2 3">2-2</strain>
    </source>
</reference>
<dbReference type="InterPro" id="IPR011990">
    <property type="entry name" value="TPR-like_helical_dom_sf"/>
</dbReference>
<dbReference type="InterPro" id="IPR006597">
    <property type="entry name" value="Sel1-like"/>
</dbReference>
<dbReference type="SMART" id="SM00671">
    <property type="entry name" value="SEL1"/>
    <property type="match status" value="2"/>
</dbReference>
<keyword evidence="1" id="KW-1133">Transmembrane helix</keyword>
<keyword evidence="3" id="KW-1185">Reference proteome</keyword>
<keyword evidence="1" id="KW-0472">Membrane</keyword>
<dbReference type="Gene3D" id="1.25.40.10">
    <property type="entry name" value="Tetratricopeptide repeat domain"/>
    <property type="match status" value="1"/>
</dbReference>
<organism evidence="2 3">
    <name type="scientific">Amycolatopsis nalaikhensis</name>
    <dbReference type="NCBI Taxonomy" id="715472"/>
    <lineage>
        <taxon>Bacteria</taxon>
        <taxon>Bacillati</taxon>
        <taxon>Actinomycetota</taxon>
        <taxon>Actinomycetes</taxon>
        <taxon>Pseudonocardiales</taxon>
        <taxon>Pseudonocardiaceae</taxon>
        <taxon>Amycolatopsis</taxon>
    </lineage>
</organism>
<keyword evidence="1" id="KW-0812">Transmembrane</keyword>
<dbReference type="InterPro" id="IPR050767">
    <property type="entry name" value="Sel1_AlgK"/>
</dbReference>
<accession>A0ABY8XR32</accession>